<dbReference type="InterPro" id="IPR016187">
    <property type="entry name" value="CTDL_fold"/>
</dbReference>
<dbReference type="STRING" id="128403.WA1_42920"/>
<dbReference type="SUPFAM" id="SSF56436">
    <property type="entry name" value="C-type lectin-like"/>
    <property type="match status" value="1"/>
</dbReference>
<dbReference type="PANTHER" id="PTHR23150">
    <property type="entry name" value="SULFATASE MODIFYING FACTOR 1, 2"/>
    <property type="match status" value="1"/>
</dbReference>
<accession>A0A139WYJ0</accession>
<dbReference type="InterPro" id="IPR005532">
    <property type="entry name" value="SUMF_dom"/>
</dbReference>
<dbReference type="InterPro" id="IPR051043">
    <property type="entry name" value="Sulfatase_Mod_Factor_Kinase"/>
</dbReference>
<reference evidence="2 3" key="1">
    <citation type="journal article" date="2013" name="Genome Biol. Evol.">
        <title>Genomes of Stigonematalean cyanobacteria (subsection V) and the evolution of oxygenic photosynthesis from prokaryotes to plastids.</title>
        <authorList>
            <person name="Dagan T."/>
            <person name="Roettger M."/>
            <person name="Stucken K."/>
            <person name="Landan G."/>
            <person name="Koch R."/>
            <person name="Major P."/>
            <person name="Gould S.B."/>
            <person name="Goremykin V.V."/>
            <person name="Rippka R."/>
            <person name="Tandeau de Marsac N."/>
            <person name="Gugger M."/>
            <person name="Lockhart P.J."/>
            <person name="Allen J.F."/>
            <person name="Brune I."/>
            <person name="Maus I."/>
            <person name="Puhler A."/>
            <person name="Martin W.F."/>
        </authorList>
    </citation>
    <scope>NUCLEOTIDE SEQUENCE [LARGE SCALE GENOMIC DNA]</scope>
    <source>
        <strain evidence="2 3">PCC 7110</strain>
    </source>
</reference>
<dbReference type="AlphaFoldDB" id="A0A139WYJ0"/>
<gene>
    <name evidence="2" type="ORF">WA1_42920</name>
</gene>
<comment type="caution">
    <text evidence="2">The sequence shown here is derived from an EMBL/GenBank/DDBJ whole genome shotgun (WGS) entry which is preliminary data.</text>
</comment>
<dbReference type="InterPro" id="IPR042095">
    <property type="entry name" value="SUMF_sf"/>
</dbReference>
<dbReference type="PANTHER" id="PTHR23150:SF19">
    <property type="entry name" value="FORMYLGLYCINE-GENERATING ENZYME"/>
    <property type="match status" value="1"/>
</dbReference>
<evidence type="ECO:0000313" key="2">
    <source>
        <dbReference type="EMBL" id="KYC37473.1"/>
    </source>
</evidence>
<dbReference type="EMBL" id="ANNX02000047">
    <property type="protein sequence ID" value="KYC37473.1"/>
    <property type="molecule type" value="Genomic_DNA"/>
</dbReference>
<sequence>MTVNAVGEIVQQESCKADYFKEDLGNSVTLEMVYIPEGTFLMGSPETEEGHMERESPQHEVTLQPFFMGKYPITQAQWRAIAALPQVNRELDPDPSEFKGSDRPVESVSWYEAVEFCDRLSIYSKRNYRLPSEAEWEYACRAGTTTPFHFGETITPELANYDGNFTYGSGSKGEDRERTTPVGSFKVANAFGLFDMHGNVWEWCADNWHEKYENTPLDNANSSNIDNDNRLLRGGSWVNNPRNCRSAYRNDALPDYRIDFTGFRVVLSGART</sequence>
<evidence type="ECO:0000259" key="1">
    <source>
        <dbReference type="Pfam" id="PF03781"/>
    </source>
</evidence>
<keyword evidence="3" id="KW-1185">Reference proteome</keyword>
<dbReference type="GO" id="GO:0120147">
    <property type="term" value="F:formylglycine-generating oxidase activity"/>
    <property type="evidence" value="ECO:0007669"/>
    <property type="project" value="TreeGrafter"/>
</dbReference>
<proteinExistence type="predicted"/>
<organism evidence="2 3">
    <name type="scientific">Scytonema hofmannii PCC 7110</name>
    <dbReference type="NCBI Taxonomy" id="128403"/>
    <lineage>
        <taxon>Bacteria</taxon>
        <taxon>Bacillati</taxon>
        <taxon>Cyanobacteriota</taxon>
        <taxon>Cyanophyceae</taxon>
        <taxon>Nostocales</taxon>
        <taxon>Scytonemataceae</taxon>
        <taxon>Scytonema</taxon>
    </lineage>
</organism>
<evidence type="ECO:0000313" key="3">
    <source>
        <dbReference type="Proteomes" id="UP000076925"/>
    </source>
</evidence>
<dbReference type="Gene3D" id="3.90.1580.10">
    <property type="entry name" value="paralog of FGE (formylglycine-generating enzyme)"/>
    <property type="match status" value="1"/>
</dbReference>
<protein>
    <recommendedName>
        <fullName evidence="1">Sulfatase-modifying factor enzyme-like domain-containing protein</fullName>
    </recommendedName>
</protein>
<name>A0A139WYJ0_9CYAN</name>
<dbReference type="Proteomes" id="UP000076925">
    <property type="component" value="Unassembled WGS sequence"/>
</dbReference>
<dbReference type="Pfam" id="PF03781">
    <property type="entry name" value="FGE-sulfatase"/>
    <property type="match status" value="1"/>
</dbReference>
<feature type="domain" description="Sulfatase-modifying factor enzyme-like" evidence="1">
    <location>
        <begin position="31"/>
        <end position="266"/>
    </location>
</feature>